<feature type="domain" description="M23ase beta-sheet core" evidence="3">
    <location>
        <begin position="296"/>
        <end position="390"/>
    </location>
</feature>
<reference evidence="5" key="1">
    <citation type="submission" date="2016-10" db="EMBL/GenBank/DDBJ databases">
        <authorList>
            <person name="Varghese N."/>
            <person name="Submissions S."/>
        </authorList>
    </citation>
    <scope>NUCLEOTIDE SEQUENCE [LARGE SCALE GENOMIC DNA]</scope>
    <source>
        <strain evidence="5">ATCC 35263</strain>
    </source>
</reference>
<dbReference type="SUPFAM" id="SSF51261">
    <property type="entry name" value="Duplicated hybrid motif"/>
    <property type="match status" value="1"/>
</dbReference>
<name>A0A1H6FQA7_THEAL</name>
<dbReference type="Gene3D" id="2.70.70.10">
    <property type="entry name" value="Glucose Permease (Domain IIA)"/>
    <property type="match status" value="1"/>
</dbReference>
<protein>
    <submittedName>
        <fullName evidence="4">Septal ring factor EnvC, activator of murein hydrolases AmiA and AmiB</fullName>
    </submittedName>
</protein>
<keyword evidence="1" id="KW-0732">Signal</keyword>
<dbReference type="Gene3D" id="6.10.250.3150">
    <property type="match status" value="1"/>
</dbReference>
<dbReference type="CDD" id="cd12797">
    <property type="entry name" value="M23_peptidase"/>
    <property type="match status" value="1"/>
</dbReference>
<dbReference type="InterPro" id="IPR011055">
    <property type="entry name" value="Dup_hybrid_motif"/>
</dbReference>
<dbReference type="RefSeq" id="WP_093116966.1">
    <property type="nucleotide sequence ID" value="NZ_FNWJ01000001.1"/>
</dbReference>
<dbReference type="Proteomes" id="UP000222056">
    <property type="component" value="Unassembled WGS sequence"/>
</dbReference>
<feature type="coiled-coil region" evidence="2">
    <location>
        <begin position="67"/>
        <end position="108"/>
    </location>
</feature>
<evidence type="ECO:0000313" key="4">
    <source>
        <dbReference type="EMBL" id="SEH12532.1"/>
    </source>
</evidence>
<evidence type="ECO:0000259" key="3">
    <source>
        <dbReference type="Pfam" id="PF01551"/>
    </source>
</evidence>
<dbReference type="EMBL" id="FNWJ01000001">
    <property type="protein sequence ID" value="SEH12532.1"/>
    <property type="molecule type" value="Genomic_DNA"/>
</dbReference>
<dbReference type="InterPro" id="IPR016047">
    <property type="entry name" value="M23ase_b-sheet_dom"/>
</dbReference>
<organism evidence="4 5">
    <name type="scientific">Thermoleophilum album</name>
    <dbReference type="NCBI Taxonomy" id="29539"/>
    <lineage>
        <taxon>Bacteria</taxon>
        <taxon>Bacillati</taxon>
        <taxon>Actinomycetota</taxon>
        <taxon>Thermoleophilia</taxon>
        <taxon>Thermoleophilales</taxon>
        <taxon>Thermoleophilaceae</taxon>
        <taxon>Thermoleophilum</taxon>
    </lineage>
</organism>
<proteinExistence type="predicted"/>
<dbReference type="STRING" id="29539.SAMN02745716_1121"/>
<dbReference type="AlphaFoldDB" id="A0A1H6FQA7"/>
<dbReference type="PANTHER" id="PTHR21666:SF289">
    <property type="entry name" value="L-ALA--D-GLU ENDOPEPTIDASE"/>
    <property type="match status" value="1"/>
</dbReference>
<keyword evidence="5" id="KW-1185">Reference proteome</keyword>
<gene>
    <name evidence="4" type="ORF">SAMN02745716_1121</name>
</gene>
<feature type="coiled-coil region" evidence="2">
    <location>
        <begin position="200"/>
        <end position="252"/>
    </location>
</feature>
<dbReference type="Pfam" id="PF01551">
    <property type="entry name" value="Peptidase_M23"/>
    <property type="match status" value="1"/>
</dbReference>
<sequence>MKKPFVIALALVFAVALALPLAVQSKPLAKRLAEKRAQLSRIERREAVLTTDISSLNARIEGINGRLRATRAQLVSVQRRLDRERARLARIQGRLERARYRLAELRSRLAEGRRVLSARLVEIYKSDRPDPWTVVLESDGFAELLDRMEYLQRLASSDLQVVDSVRKLSDEARRRALQLAALERAQRRSALAVLEQRDRLAATRDTLASTRAELAAARGERRALLARVRRSKAHVEEDLAALEAAQRRVRQALVAAAPRAFAPSSAGPVKRGSGRLIWPVNGPITGVFGEARPGHMHSGIDIAAPSGTPVRAADSGVVVLASWVGGYGNFICVQHTGSLSTCYAHLSGYATSRGASVSQGQVIGYVGSTGNSSGPHLHFEVRVGGSPVNPLGYL</sequence>
<evidence type="ECO:0000256" key="2">
    <source>
        <dbReference type="SAM" id="Coils"/>
    </source>
</evidence>
<dbReference type="PANTHER" id="PTHR21666">
    <property type="entry name" value="PEPTIDASE-RELATED"/>
    <property type="match status" value="1"/>
</dbReference>
<evidence type="ECO:0000313" key="5">
    <source>
        <dbReference type="Proteomes" id="UP000222056"/>
    </source>
</evidence>
<keyword evidence="4" id="KW-0378">Hydrolase</keyword>
<dbReference type="GO" id="GO:0004222">
    <property type="term" value="F:metalloendopeptidase activity"/>
    <property type="evidence" value="ECO:0007669"/>
    <property type="project" value="TreeGrafter"/>
</dbReference>
<dbReference type="InterPro" id="IPR050570">
    <property type="entry name" value="Cell_wall_metabolism_enzyme"/>
</dbReference>
<keyword evidence="2" id="KW-0175">Coiled coil</keyword>
<dbReference type="OrthoDB" id="5244067at2"/>
<accession>A0A1H6FQA7</accession>
<evidence type="ECO:0000256" key="1">
    <source>
        <dbReference type="ARBA" id="ARBA00022729"/>
    </source>
</evidence>